<dbReference type="OrthoDB" id="9784632at2"/>
<evidence type="ECO:0000256" key="2">
    <source>
        <dbReference type="ARBA" id="ARBA00022630"/>
    </source>
</evidence>
<proteinExistence type="predicted"/>
<accession>A0A6L8VPH7</accession>
<dbReference type="Pfam" id="PF00724">
    <property type="entry name" value="Oxidored_FMN"/>
    <property type="match status" value="1"/>
</dbReference>
<dbReference type="InterPro" id="IPR001155">
    <property type="entry name" value="OxRdtase_FMN_N"/>
</dbReference>
<keyword evidence="2" id="KW-0285">Flavoprotein</keyword>
<dbReference type="GO" id="GO:0003959">
    <property type="term" value="F:NADPH dehydrogenase activity"/>
    <property type="evidence" value="ECO:0007669"/>
    <property type="project" value="InterPro"/>
</dbReference>
<dbReference type="InterPro" id="IPR044152">
    <property type="entry name" value="YqjM-like"/>
</dbReference>
<reference evidence="7 8" key="1">
    <citation type="submission" date="2020-01" db="EMBL/GenBank/DDBJ databases">
        <title>Frigidibacter albus SP32T (=CGMCC 1.13995T).</title>
        <authorList>
            <person name="Liao X."/>
        </authorList>
    </citation>
    <scope>NUCLEOTIDE SEQUENCE [LARGE SCALE GENOMIC DNA]</scope>
    <source>
        <strain evidence="7 8">SP32</strain>
    </source>
</reference>
<name>A0A6L8VPH7_9RHOB</name>
<dbReference type="Gene3D" id="3.20.20.70">
    <property type="entry name" value="Aldolase class I"/>
    <property type="match status" value="1"/>
</dbReference>
<keyword evidence="4" id="KW-0521">NADP</keyword>
<dbReference type="EMBL" id="WWNR01000015">
    <property type="protein sequence ID" value="MZQ91070.1"/>
    <property type="molecule type" value="Genomic_DNA"/>
</dbReference>
<comment type="caution">
    <text evidence="7">The sequence shown here is derived from an EMBL/GenBank/DDBJ whole genome shotgun (WGS) entry which is preliminary data.</text>
</comment>
<dbReference type="CDD" id="cd02932">
    <property type="entry name" value="OYE_YqiM_FMN"/>
    <property type="match status" value="1"/>
</dbReference>
<evidence type="ECO:0000256" key="4">
    <source>
        <dbReference type="ARBA" id="ARBA00022857"/>
    </source>
</evidence>
<evidence type="ECO:0000256" key="1">
    <source>
        <dbReference type="ARBA" id="ARBA00001917"/>
    </source>
</evidence>
<feature type="domain" description="NADH:flavin oxidoreductase/NADH oxidase N-terminal" evidence="6">
    <location>
        <begin position="3"/>
        <end position="350"/>
    </location>
</feature>
<dbReference type="GO" id="GO:0010181">
    <property type="term" value="F:FMN binding"/>
    <property type="evidence" value="ECO:0007669"/>
    <property type="project" value="InterPro"/>
</dbReference>
<comment type="cofactor">
    <cofactor evidence="1">
        <name>FMN</name>
        <dbReference type="ChEBI" id="CHEBI:58210"/>
    </cofactor>
</comment>
<dbReference type="PANTHER" id="PTHR43303">
    <property type="entry name" value="NADPH DEHYDROGENASE C23G7.10C-RELATED"/>
    <property type="match status" value="1"/>
</dbReference>
<dbReference type="AlphaFoldDB" id="A0A6L8VPH7"/>
<keyword evidence="3" id="KW-0288">FMN</keyword>
<evidence type="ECO:0000313" key="7">
    <source>
        <dbReference type="EMBL" id="MZQ91070.1"/>
    </source>
</evidence>
<evidence type="ECO:0000313" key="8">
    <source>
        <dbReference type="Proteomes" id="UP000477083"/>
    </source>
</evidence>
<evidence type="ECO:0000256" key="5">
    <source>
        <dbReference type="ARBA" id="ARBA00023002"/>
    </source>
</evidence>
<dbReference type="Proteomes" id="UP000477083">
    <property type="component" value="Unassembled WGS sequence"/>
</dbReference>
<dbReference type="PANTHER" id="PTHR43303:SF4">
    <property type="entry name" value="NADPH DEHYDROGENASE C23G7.10C-RELATED"/>
    <property type="match status" value="1"/>
</dbReference>
<keyword evidence="5" id="KW-0560">Oxidoreductase</keyword>
<sequence length="385" mass="41245">MSQLFSPFTLRGLTLPNRIAVSPMCQYRSNSGAPGTWHRTWIGGMAQSGAGLVILEATALAPEGRIGADDLALHTDEQEAALRRLLSEIRPDREAKIGIQLGHAGRKASTRPALDWAGTMARGETDAPLTLDAGGWPTVGPSPMAYDEHWAAPAELDQAGLDRIRDAFVQAACRAVRAGVDLIEIHAAHGYLLHAFVSPRSNTRTDAYGGSRENRLRFPLEVARALRAALPDSLPLGFRINGADWSPRGVTLDDAVAYAAALKAEGVDYVTLSAGNNTPDVTLPPLGPGYMVHFAERVRHEAGIPTMAVGMILDGPQAEAILAEGRADLVAVGRGFIDDPKWGWHARYALESDVPGVGLRARVHPRRWPGYAPIHGQTPAGRRAS</sequence>
<gene>
    <name evidence="7" type="ORF">GS660_18425</name>
</gene>
<dbReference type="InterPro" id="IPR013785">
    <property type="entry name" value="Aldolase_TIM"/>
</dbReference>
<evidence type="ECO:0000259" key="6">
    <source>
        <dbReference type="Pfam" id="PF00724"/>
    </source>
</evidence>
<dbReference type="GO" id="GO:0050661">
    <property type="term" value="F:NADP binding"/>
    <property type="evidence" value="ECO:0007669"/>
    <property type="project" value="InterPro"/>
</dbReference>
<protein>
    <submittedName>
        <fullName evidence="7">Oxidoreductase</fullName>
    </submittedName>
</protein>
<dbReference type="RefSeq" id="WP_161348456.1">
    <property type="nucleotide sequence ID" value="NZ_BMGW01000015.1"/>
</dbReference>
<keyword evidence="8" id="KW-1185">Reference proteome</keyword>
<dbReference type="SUPFAM" id="SSF51395">
    <property type="entry name" value="FMN-linked oxidoreductases"/>
    <property type="match status" value="1"/>
</dbReference>
<evidence type="ECO:0000256" key="3">
    <source>
        <dbReference type="ARBA" id="ARBA00022643"/>
    </source>
</evidence>
<organism evidence="7 8">
    <name type="scientific">Frigidibacter albus</name>
    <dbReference type="NCBI Taxonomy" id="1465486"/>
    <lineage>
        <taxon>Bacteria</taxon>
        <taxon>Pseudomonadati</taxon>
        <taxon>Pseudomonadota</taxon>
        <taxon>Alphaproteobacteria</taxon>
        <taxon>Rhodobacterales</taxon>
        <taxon>Paracoccaceae</taxon>
        <taxon>Frigidibacter</taxon>
    </lineage>
</organism>